<dbReference type="OrthoDB" id="6593433at2759"/>
<keyword evidence="3" id="KW-1185">Reference proteome</keyword>
<dbReference type="GeneID" id="37076033"/>
<proteinExistence type="predicted"/>
<name>A0A318ZHJ2_9EURO</name>
<sequence>MPRPGQVLGLVGTNGIGKSTALKILSGKLKPNLGRYDNPPDWEEILKYFRGSELQNYFTKVLEDNLKAVVKPQYVDQIPRAVKGPVQNVGALIQARSQLDNLDHILDTLELRQVRDRDIGHLSGGELQRFAIGLVCVQKADV</sequence>
<dbReference type="SUPFAM" id="SSF52540">
    <property type="entry name" value="P-loop containing nucleoside triphosphate hydrolases"/>
    <property type="match status" value="1"/>
</dbReference>
<dbReference type="InterPro" id="IPR027417">
    <property type="entry name" value="P-loop_NTPase"/>
</dbReference>
<evidence type="ECO:0000313" key="3">
    <source>
        <dbReference type="Proteomes" id="UP000248349"/>
    </source>
</evidence>
<dbReference type="GO" id="GO:0005524">
    <property type="term" value="F:ATP binding"/>
    <property type="evidence" value="ECO:0007669"/>
    <property type="project" value="InterPro"/>
</dbReference>
<dbReference type="AlphaFoldDB" id="A0A318ZHJ2"/>
<dbReference type="Gene3D" id="3.40.50.300">
    <property type="entry name" value="P-loop containing nucleotide triphosphate hydrolases"/>
    <property type="match status" value="1"/>
</dbReference>
<evidence type="ECO:0000313" key="2">
    <source>
        <dbReference type="EMBL" id="PYH46237.1"/>
    </source>
</evidence>
<organism evidence="2 3">
    <name type="scientific">Aspergillus saccharolyticus JOP 1030-1</name>
    <dbReference type="NCBI Taxonomy" id="1450539"/>
    <lineage>
        <taxon>Eukaryota</taxon>
        <taxon>Fungi</taxon>
        <taxon>Dikarya</taxon>
        <taxon>Ascomycota</taxon>
        <taxon>Pezizomycotina</taxon>
        <taxon>Eurotiomycetes</taxon>
        <taxon>Eurotiomycetidae</taxon>
        <taxon>Eurotiales</taxon>
        <taxon>Aspergillaceae</taxon>
        <taxon>Aspergillus</taxon>
        <taxon>Aspergillus subgen. Circumdati</taxon>
    </lineage>
</organism>
<dbReference type="PRINTS" id="PR01868">
    <property type="entry name" value="ABCEFAMILY"/>
</dbReference>
<reference evidence="2 3" key="1">
    <citation type="submission" date="2016-12" db="EMBL/GenBank/DDBJ databases">
        <title>The genomes of Aspergillus section Nigri reveals drivers in fungal speciation.</title>
        <authorList>
            <consortium name="DOE Joint Genome Institute"/>
            <person name="Vesth T.C."/>
            <person name="Nybo J."/>
            <person name="Theobald S."/>
            <person name="Brandl J."/>
            <person name="Frisvad J.C."/>
            <person name="Nielsen K.F."/>
            <person name="Lyhne E.K."/>
            <person name="Kogle M.E."/>
            <person name="Kuo A."/>
            <person name="Riley R."/>
            <person name="Clum A."/>
            <person name="Nolan M."/>
            <person name="Lipzen A."/>
            <person name="Salamov A."/>
            <person name="Henrissat B."/>
            <person name="Wiebenga A."/>
            <person name="De Vries R.P."/>
            <person name="Grigoriev I.V."/>
            <person name="Mortensen U.H."/>
            <person name="Andersen M.R."/>
            <person name="Baker S.E."/>
        </authorList>
    </citation>
    <scope>NUCLEOTIDE SEQUENCE [LARGE SCALE GENOMIC DNA]</scope>
    <source>
        <strain evidence="2 3">JOP 1030-1</strain>
    </source>
</reference>
<dbReference type="GO" id="GO:0016887">
    <property type="term" value="F:ATP hydrolysis activity"/>
    <property type="evidence" value="ECO:0007669"/>
    <property type="project" value="InterPro"/>
</dbReference>
<evidence type="ECO:0000259" key="1">
    <source>
        <dbReference type="Pfam" id="PF00005"/>
    </source>
</evidence>
<keyword evidence="2" id="KW-0378">Hydrolase</keyword>
<accession>A0A318ZHJ2</accession>
<dbReference type="RefSeq" id="XP_025432219.1">
    <property type="nucleotide sequence ID" value="XM_025574805.1"/>
</dbReference>
<dbReference type="InterPro" id="IPR003439">
    <property type="entry name" value="ABC_transporter-like_ATP-bd"/>
</dbReference>
<feature type="domain" description="ABC transporter" evidence="1">
    <location>
        <begin position="4"/>
        <end position="142"/>
    </location>
</feature>
<gene>
    <name evidence="2" type="ORF">BP01DRAFT_355892</name>
</gene>
<dbReference type="STRING" id="1450539.A0A318ZHJ2"/>
<protein>
    <submittedName>
        <fullName evidence="2">P-loop containing nucleoside triphosphate hydrolase protein</fullName>
    </submittedName>
</protein>
<dbReference type="InterPro" id="IPR013283">
    <property type="entry name" value="RLI1"/>
</dbReference>
<dbReference type="Proteomes" id="UP000248349">
    <property type="component" value="Unassembled WGS sequence"/>
</dbReference>
<dbReference type="PANTHER" id="PTHR19248">
    <property type="entry name" value="ATP-BINDING TRANSPORT PROTEIN-RELATED"/>
    <property type="match status" value="1"/>
</dbReference>
<dbReference type="EMBL" id="KZ821228">
    <property type="protein sequence ID" value="PYH46237.1"/>
    <property type="molecule type" value="Genomic_DNA"/>
</dbReference>
<dbReference type="Pfam" id="PF00005">
    <property type="entry name" value="ABC_tran"/>
    <property type="match status" value="1"/>
</dbReference>